<evidence type="ECO:0000256" key="6">
    <source>
        <dbReference type="ARBA" id="ARBA00023002"/>
    </source>
</evidence>
<evidence type="ECO:0000256" key="1">
    <source>
        <dbReference type="ARBA" id="ARBA00004141"/>
    </source>
</evidence>
<keyword evidence="3 12" id="KW-0812">Transmembrane</keyword>
<keyword evidence="4" id="KW-0479">Metal-binding</keyword>
<feature type="transmembrane region" description="Helical" evidence="12">
    <location>
        <begin position="172"/>
        <end position="192"/>
    </location>
</feature>
<feature type="transmembrane region" description="Helical" evidence="12">
    <location>
        <begin position="130"/>
        <end position="151"/>
    </location>
</feature>
<dbReference type="AlphaFoldDB" id="H1XPM5"/>
<proteinExistence type="predicted"/>
<dbReference type="HOGENOM" id="CLU_041525_1_0_0"/>
<feature type="transmembrane region" description="Helical" evidence="12">
    <location>
        <begin position="281"/>
        <end position="301"/>
    </location>
</feature>
<sequence precursor="true">MKKFKSFALFTTAATYLLIFIGGLVRVSGAGLGCPDWPKCFGRWIPPTDISQLPPDMDPNLFNFTLAWIEYINRLAGMTVGLLIAVLAVWAIVKFRDQKNILIPAVLSALLVAFQGWQGSKVVSSGLEPFVITIHMALAFIIVSLVLYVYLQSHLRLKNNQLLLVRQNIKRAVLGLYLISIVQIIIGTQIRSQIEHIQKATPLLETGAVLDLVGFTTPLHVALALGMIVSAIYLRTYFKSTERSIPAHIENLVNAAIILFVLQALVGMVLIWIDLPALGRVIHLWISSMIIGVLLTLFVFLKTKGKNV</sequence>
<name>H1XPM5_CALAY</name>
<evidence type="ECO:0000256" key="4">
    <source>
        <dbReference type="ARBA" id="ARBA00022723"/>
    </source>
</evidence>
<reference evidence="14 15" key="1">
    <citation type="submission" date="2011-09" db="EMBL/GenBank/DDBJ databases">
        <title>The permanent draft genome of Caldithrix abyssi DSM 13497.</title>
        <authorList>
            <consortium name="US DOE Joint Genome Institute (JGI-PGF)"/>
            <person name="Lucas S."/>
            <person name="Han J."/>
            <person name="Lapidus A."/>
            <person name="Bruce D."/>
            <person name="Goodwin L."/>
            <person name="Pitluck S."/>
            <person name="Peters L."/>
            <person name="Kyrpides N."/>
            <person name="Mavromatis K."/>
            <person name="Ivanova N."/>
            <person name="Mikhailova N."/>
            <person name="Chertkov O."/>
            <person name="Detter J.C."/>
            <person name="Tapia R."/>
            <person name="Han C."/>
            <person name="Land M."/>
            <person name="Hauser L."/>
            <person name="Markowitz V."/>
            <person name="Cheng J.-F."/>
            <person name="Hugenholtz P."/>
            <person name="Woyke T."/>
            <person name="Wu D."/>
            <person name="Spring S."/>
            <person name="Brambilla E."/>
            <person name="Klenk H.-P."/>
            <person name="Eisen J.A."/>
        </authorList>
    </citation>
    <scope>NUCLEOTIDE SEQUENCE [LARGE SCALE GENOMIC DNA]</scope>
    <source>
        <strain evidence="14 15">DSM 13497</strain>
    </source>
</reference>
<feature type="transmembrane region" description="Helical" evidence="12">
    <location>
        <begin position="255"/>
        <end position="275"/>
    </location>
</feature>
<keyword evidence="2" id="KW-1003">Cell membrane</keyword>
<evidence type="ECO:0000313" key="15">
    <source>
        <dbReference type="Proteomes" id="UP000004671"/>
    </source>
</evidence>
<accession>H1XPM5</accession>
<dbReference type="GO" id="GO:0046872">
    <property type="term" value="F:metal ion binding"/>
    <property type="evidence" value="ECO:0007669"/>
    <property type="project" value="UniProtKB-KW"/>
</dbReference>
<dbReference type="InterPro" id="IPR003780">
    <property type="entry name" value="COX15/CtaA_fam"/>
</dbReference>
<evidence type="ECO:0000256" key="2">
    <source>
        <dbReference type="ARBA" id="ARBA00022475"/>
    </source>
</evidence>
<dbReference type="Pfam" id="PF02628">
    <property type="entry name" value="COX15-CtaA"/>
    <property type="match status" value="1"/>
</dbReference>
<dbReference type="PANTHER" id="PTHR35457">
    <property type="entry name" value="HEME A SYNTHASE"/>
    <property type="match status" value="1"/>
</dbReference>
<dbReference type="EMBL" id="CM001402">
    <property type="protein sequence ID" value="EHO39946.1"/>
    <property type="molecule type" value="Genomic_DNA"/>
</dbReference>
<dbReference type="GO" id="GO:0016491">
    <property type="term" value="F:oxidoreductase activity"/>
    <property type="evidence" value="ECO:0007669"/>
    <property type="project" value="UniProtKB-KW"/>
</dbReference>
<evidence type="ECO:0000256" key="12">
    <source>
        <dbReference type="SAM" id="Phobius"/>
    </source>
</evidence>
<evidence type="ECO:0000256" key="11">
    <source>
        <dbReference type="ARBA" id="ARBA00023444"/>
    </source>
</evidence>
<feature type="transmembrane region" description="Helical" evidence="12">
    <location>
        <begin position="71"/>
        <end position="93"/>
    </location>
</feature>
<evidence type="ECO:0000256" key="3">
    <source>
        <dbReference type="ARBA" id="ARBA00022692"/>
    </source>
</evidence>
<evidence type="ECO:0000313" key="13">
    <source>
        <dbReference type="EMBL" id="APF19850.1"/>
    </source>
</evidence>
<dbReference type="eggNOG" id="COG1612">
    <property type="taxonomic scope" value="Bacteria"/>
</dbReference>
<dbReference type="OrthoDB" id="1447144at2"/>
<dbReference type="InterPro" id="IPR050450">
    <property type="entry name" value="COX15/CtaA_HemeA_synthase"/>
</dbReference>
<dbReference type="PANTHER" id="PTHR35457:SF1">
    <property type="entry name" value="HEME A SYNTHASE"/>
    <property type="match status" value="1"/>
</dbReference>
<dbReference type="Proteomes" id="UP000183868">
    <property type="component" value="Chromosome"/>
</dbReference>
<dbReference type="EMBL" id="CP018099">
    <property type="protein sequence ID" value="APF19850.1"/>
    <property type="molecule type" value="Genomic_DNA"/>
</dbReference>
<keyword evidence="6" id="KW-0560">Oxidoreductase</keyword>
<dbReference type="GO" id="GO:0016020">
    <property type="term" value="C:membrane"/>
    <property type="evidence" value="ECO:0007669"/>
    <property type="project" value="UniProtKB-SubCell"/>
</dbReference>
<evidence type="ECO:0000256" key="9">
    <source>
        <dbReference type="ARBA" id="ARBA00023136"/>
    </source>
</evidence>
<comment type="pathway">
    <text evidence="11">Porphyrin-containing compound metabolism.</text>
</comment>
<organism evidence="14 15">
    <name type="scientific">Caldithrix abyssi DSM 13497</name>
    <dbReference type="NCBI Taxonomy" id="880073"/>
    <lineage>
        <taxon>Bacteria</taxon>
        <taxon>Pseudomonadati</taxon>
        <taxon>Calditrichota</taxon>
        <taxon>Calditrichia</taxon>
        <taxon>Calditrichales</taxon>
        <taxon>Calditrichaceae</taxon>
        <taxon>Caldithrix</taxon>
    </lineage>
</organism>
<keyword evidence="7" id="KW-0408">Iron</keyword>
<evidence type="ECO:0000313" key="16">
    <source>
        <dbReference type="Proteomes" id="UP000183868"/>
    </source>
</evidence>
<keyword evidence="8" id="KW-0350">Heme biosynthesis</keyword>
<dbReference type="PaxDb" id="880073-Calab_0300"/>
<dbReference type="Proteomes" id="UP000004671">
    <property type="component" value="Chromosome"/>
</dbReference>
<evidence type="ECO:0000313" key="14">
    <source>
        <dbReference type="EMBL" id="EHO39946.1"/>
    </source>
</evidence>
<dbReference type="STRING" id="880073.Cabys_3102"/>
<gene>
    <name evidence="13" type="ORF">Cabys_3102</name>
    <name evidence="14" type="ORF">Calab_0300</name>
</gene>
<dbReference type="GO" id="GO:0006784">
    <property type="term" value="P:heme A biosynthetic process"/>
    <property type="evidence" value="ECO:0007669"/>
    <property type="project" value="InterPro"/>
</dbReference>
<dbReference type="RefSeq" id="WP_006926845.1">
    <property type="nucleotide sequence ID" value="NZ_CM001402.1"/>
</dbReference>
<comment type="subcellular location">
    <subcellularLocation>
        <location evidence="1">Membrane</location>
        <topology evidence="1">Multi-pass membrane protein</topology>
    </subcellularLocation>
</comment>
<reference evidence="13 16" key="2">
    <citation type="submission" date="2016-11" db="EMBL/GenBank/DDBJ databases">
        <title>Genomic analysis of Caldithrix abyssi and proposal of a novel bacterial phylum Caldithrichaeota.</title>
        <authorList>
            <person name="Kublanov I."/>
            <person name="Sigalova O."/>
            <person name="Gavrilov S."/>
            <person name="Lebedinsky A."/>
            <person name="Ivanova N."/>
            <person name="Daum C."/>
            <person name="Reddy T."/>
            <person name="Klenk H.P."/>
            <person name="Goker M."/>
            <person name="Reva O."/>
            <person name="Miroshnichenko M."/>
            <person name="Kyprides N."/>
            <person name="Woyke T."/>
            <person name="Gelfand M."/>
        </authorList>
    </citation>
    <scope>NUCLEOTIDE SEQUENCE [LARGE SCALE GENOMIC DNA]</scope>
    <source>
        <strain evidence="13 16">LF13</strain>
    </source>
</reference>
<evidence type="ECO:0000256" key="10">
    <source>
        <dbReference type="ARBA" id="ARBA00023157"/>
    </source>
</evidence>
<evidence type="ECO:0000256" key="7">
    <source>
        <dbReference type="ARBA" id="ARBA00023004"/>
    </source>
</evidence>
<feature type="transmembrane region" description="Helical" evidence="12">
    <location>
        <begin position="100"/>
        <end position="118"/>
    </location>
</feature>
<keyword evidence="15" id="KW-1185">Reference proteome</keyword>
<keyword evidence="9 12" id="KW-0472">Membrane</keyword>
<evidence type="ECO:0000256" key="8">
    <source>
        <dbReference type="ARBA" id="ARBA00023133"/>
    </source>
</evidence>
<protein>
    <submittedName>
        <fullName evidence="13">Cytochrome c oxidase assembly protein subunit 15</fullName>
    </submittedName>
    <submittedName>
        <fullName evidence="14">Cytochrome oxidase assembly</fullName>
    </submittedName>
</protein>
<keyword evidence="10" id="KW-1015">Disulfide bond</keyword>
<feature type="transmembrane region" description="Helical" evidence="12">
    <location>
        <begin position="212"/>
        <end position="234"/>
    </location>
</feature>
<dbReference type="KEGG" id="caby:Cabys_3102"/>
<keyword evidence="5 12" id="KW-1133">Transmembrane helix</keyword>
<evidence type="ECO:0000256" key="5">
    <source>
        <dbReference type="ARBA" id="ARBA00022989"/>
    </source>
</evidence>